<dbReference type="InterPro" id="IPR020901">
    <property type="entry name" value="Prtase_inh_Kunz-CS"/>
</dbReference>
<dbReference type="PROSITE" id="PS00280">
    <property type="entry name" value="BPTI_KUNITZ_1"/>
    <property type="match status" value="1"/>
</dbReference>
<sequence length="96" mass="10378">MTPRVVFAAVILLTALVAEVALKQFDSHGHSWLGVSPCFPNGCYRSPGTGPCKAYFPRYFYNATAGECMTFVYGGCMGNNNRFATAEECMTACQGC</sequence>
<feature type="signal peptide" evidence="2">
    <location>
        <begin position="1"/>
        <end position="22"/>
    </location>
</feature>
<keyword evidence="5" id="KW-1185">Reference proteome</keyword>
<name>A0AAV4HSF6_9GAST</name>
<feature type="chain" id="PRO_5043708183" evidence="2">
    <location>
        <begin position="23"/>
        <end position="96"/>
    </location>
</feature>
<keyword evidence="2" id="KW-0732">Signal</keyword>
<dbReference type="InterPro" id="IPR002223">
    <property type="entry name" value="Kunitz_BPTI"/>
</dbReference>
<keyword evidence="1" id="KW-1015">Disulfide bond</keyword>
<dbReference type="CDD" id="cd00109">
    <property type="entry name" value="Kunitz-type"/>
    <property type="match status" value="1"/>
</dbReference>
<evidence type="ECO:0000313" key="4">
    <source>
        <dbReference type="EMBL" id="GFS01048.1"/>
    </source>
</evidence>
<dbReference type="PRINTS" id="PR00759">
    <property type="entry name" value="BASICPTASE"/>
</dbReference>
<dbReference type="PROSITE" id="PS50279">
    <property type="entry name" value="BPTI_KUNITZ_2"/>
    <property type="match status" value="1"/>
</dbReference>
<dbReference type="GO" id="GO:0004867">
    <property type="term" value="F:serine-type endopeptidase inhibitor activity"/>
    <property type="evidence" value="ECO:0007669"/>
    <property type="project" value="InterPro"/>
</dbReference>
<dbReference type="FunFam" id="4.10.410.10:FF:000020">
    <property type="entry name" value="Collagen, type VI, alpha 3"/>
    <property type="match status" value="1"/>
</dbReference>
<reference evidence="4 5" key="1">
    <citation type="journal article" date="2021" name="Elife">
        <title>Chloroplast acquisition without the gene transfer in kleptoplastic sea slugs, Plakobranchus ocellatus.</title>
        <authorList>
            <person name="Maeda T."/>
            <person name="Takahashi S."/>
            <person name="Yoshida T."/>
            <person name="Shimamura S."/>
            <person name="Takaki Y."/>
            <person name="Nagai Y."/>
            <person name="Toyoda A."/>
            <person name="Suzuki Y."/>
            <person name="Arimoto A."/>
            <person name="Ishii H."/>
            <person name="Satoh N."/>
            <person name="Nishiyama T."/>
            <person name="Hasebe M."/>
            <person name="Maruyama T."/>
            <person name="Minagawa J."/>
            <person name="Obokata J."/>
            <person name="Shigenobu S."/>
        </authorList>
    </citation>
    <scope>NUCLEOTIDE SEQUENCE [LARGE SCALE GENOMIC DNA]</scope>
</reference>
<dbReference type="InterPro" id="IPR050098">
    <property type="entry name" value="TFPI/VKTCI-like"/>
</dbReference>
<evidence type="ECO:0000313" key="5">
    <source>
        <dbReference type="Proteomes" id="UP000762676"/>
    </source>
</evidence>
<feature type="domain" description="BPTI/Kunitz inhibitor" evidence="3">
    <location>
        <begin position="43"/>
        <end position="93"/>
    </location>
</feature>
<dbReference type="Gene3D" id="4.10.410.10">
    <property type="entry name" value="Pancreatic trypsin inhibitor Kunitz domain"/>
    <property type="match status" value="1"/>
</dbReference>
<organism evidence="4 5">
    <name type="scientific">Elysia marginata</name>
    <dbReference type="NCBI Taxonomy" id="1093978"/>
    <lineage>
        <taxon>Eukaryota</taxon>
        <taxon>Metazoa</taxon>
        <taxon>Spiralia</taxon>
        <taxon>Lophotrochozoa</taxon>
        <taxon>Mollusca</taxon>
        <taxon>Gastropoda</taxon>
        <taxon>Heterobranchia</taxon>
        <taxon>Euthyneura</taxon>
        <taxon>Panpulmonata</taxon>
        <taxon>Sacoglossa</taxon>
        <taxon>Placobranchoidea</taxon>
        <taxon>Plakobranchidae</taxon>
        <taxon>Elysia</taxon>
    </lineage>
</organism>
<dbReference type="PANTHER" id="PTHR10083">
    <property type="entry name" value="KUNITZ-TYPE PROTEASE INHIBITOR-RELATED"/>
    <property type="match status" value="1"/>
</dbReference>
<gene>
    <name evidence="4" type="ORF">ElyMa_006413900</name>
</gene>
<dbReference type="SUPFAM" id="SSF57362">
    <property type="entry name" value="BPTI-like"/>
    <property type="match status" value="1"/>
</dbReference>
<dbReference type="Proteomes" id="UP000762676">
    <property type="component" value="Unassembled WGS sequence"/>
</dbReference>
<dbReference type="SMART" id="SM00131">
    <property type="entry name" value="KU"/>
    <property type="match status" value="1"/>
</dbReference>
<accession>A0AAV4HSF6</accession>
<dbReference type="EMBL" id="BMAT01012875">
    <property type="protein sequence ID" value="GFS01048.1"/>
    <property type="molecule type" value="Genomic_DNA"/>
</dbReference>
<dbReference type="Pfam" id="PF00014">
    <property type="entry name" value="Kunitz_BPTI"/>
    <property type="match status" value="1"/>
</dbReference>
<dbReference type="PANTHER" id="PTHR10083:SF374">
    <property type="entry name" value="BPTI_KUNITZ INHIBITOR DOMAIN-CONTAINING PROTEIN"/>
    <property type="match status" value="1"/>
</dbReference>
<dbReference type="InterPro" id="IPR036880">
    <property type="entry name" value="Kunitz_BPTI_sf"/>
</dbReference>
<evidence type="ECO:0000256" key="2">
    <source>
        <dbReference type="SAM" id="SignalP"/>
    </source>
</evidence>
<proteinExistence type="predicted"/>
<evidence type="ECO:0000259" key="3">
    <source>
        <dbReference type="PROSITE" id="PS50279"/>
    </source>
</evidence>
<comment type="caution">
    <text evidence="4">The sequence shown here is derived from an EMBL/GenBank/DDBJ whole genome shotgun (WGS) entry which is preliminary data.</text>
</comment>
<dbReference type="GO" id="GO:0005615">
    <property type="term" value="C:extracellular space"/>
    <property type="evidence" value="ECO:0007669"/>
    <property type="project" value="TreeGrafter"/>
</dbReference>
<dbReference type="AlphaFoldDB" id="A0AAV4HSF6"/>
<evidence type="ECO:0000256" key="1">
    <source>
        <dbReference type="ARBA" id="ARBA00023157"/>
    </source>
</evidence>
<protein>
    <submittedName>
        <fullName evidence="4">Pancreatic trypsin inhibitor</fullName>
    </submittedName>
</protein>